<dbReference type="InterPro" id="IPR000740">
    <property type="entry name" value="GrpE"/>
</dbReference>
<dbReference type="KEGG" id="abom:D7I45_02990"/>
<dbReference type="PANTHER" id="PTHR21237:SF23">
    <property type="entry name" value="GRPE PROTEIN HOMOLOG, MITOCHONDRIAL"/>
    <property type="match status" value="1"/>
</dbReference>
<dbReference type="GO" id="GO:0051087">
    <property type="term" value="F:protein-folding chaperone binding"/>
    <property type="evidence" value="ECO:0007669"/>
    <property type="project" value="InterPro"/>
</dbReference>
<dbReference type="SUPFAM" id="SSF58014">
    <property type="entry name" value="Coiled-coil domain of nucleotide exchange factor GrpE"/>
    <property type="match status" value="1"/>
</dbReference>
<dbReference type="Pfam" id="PF01025">
    <property type="entry name" value="GrpE"/>
    <property type="match status" value="1"/>
</dbReference>
<evidence type="ECO:0000256" key="1">
    <source>
        <dbReference type="ARBA" id="ARBA00004496"/>
    </source>
</evidence>
<comment type="subunit">
    <text evidence="3 10">Homodimer.</text>
</comment>
<dbReference type="GO" id="GO:0005737">
    <property type="term" value="C:cytoplasm"/>
    <property type="evidence" value="ECO:0007669"/>
    <property type="project" value="UniProtKB-SubCell"/>
</dbReference>
<dbReference type="AlphaFoldDB" id="A0A387ARG0"/>
<evidence type="ECO:0000256" key="6">
    <source>
        <dbReference type="ARBA" id="ARBA00023186"/>
    </source>
</evidence>
<evidence type="ECO:0000256" key="3">
    <source>
        <dbReference type="ARBA" id="ARBA00011738"/>
    </source>
</evidence>
<dbReference type="RefSeq" id="WP_120784275.1">
    <property type="nucleotide sequence ID" value="NZ_CP032626.1"/>
</dbReference>
<feature type="region of interest" description="Disordered" evidence="12">
    <location>
        <begin position="1"/>
        <end position="49"/>
    </location>
</feature>
<feature type="compositionally biased region" description="Basic and acidic residues" evidence="12">
    <location>
        <begin position="39"/>
        <end position="49"/>
    </location>
</feature>
<dbReference type="Gene3D" id="2.30.22.10">
    <property type="entry name" value="Head domain of nucleotide exchange factor GrpE"/>
    <property type="match status" value="1"/>
</dbReference>
<gene>
    <name evidence="10 13" type="primary">grpE</name>
    <name evidence="13" type="ORF">D7I45_02990</name>
</gene>
<accession>A0A387ARG0</accession>
<dbReference type="EMBL" id="CP032626">
    <property type="protein sequence ID" value="AYF92507.1"/>
    <property type="molecule type" value="Genomic_DNA"/>
</dbReference>
<keyword evidence="4 10" id="KW-0963">Cytoplasm</keyword>
<feature type="compositionally biased region" description="Basic and acidic residues" evidence="12">
    <location>
        <begin position="1"/>
        <end position="30"/>
    </location>
</feature>
<comment type="subcellular location">
    <subcellularLocation>
        <location evidence="1 10">Cytoplasm</location>
    </subcellularLocation>
</comment>
<dbReference type="GO" id="GO:0051082">
    <property type="term" value="F:unfolded protein binding"/>
    <property type="evidence" value="ECO:0007669"/>
    <property type="project" value="TreeGrafter"/>
</dbReference>
<evidence type="ECO:0000256" key="4">
    <source>
        <dbReference type="ARBA" id="ARBA00022490"/>
    </source>
</evidence>
<protein>
    <recommendedName>
        <fullName evidence="8 10">Protein GrpE</fullName>
    </recommendedName>
    <alternativeName>
        <fullName evidence="9 10">HSP-70 cofactor</fullName>
    </alternativeName>
</protein>
<evidence type="ECO:0000256" key="2">
    <source>
        <dbReference type="ARBA" id="ARBA00009054"/>
    </source>
</evidence>
<dbReference type="Proteomes" id="UP000272003">
    <property type="component" value="Chromosome"/>
</dbReference>
<dbReference type="GO" id="GO:0006457">
    <property type="term" value="P:protein folding"/>
    <property type="evidence" value="ECO:0007669"/>
    <property type="project" value="InterPro"/>
</dbReference>
<dbReference type="NCBIfam" id="NF010759">
    <property type="entry name" value="PRK14162.1"/>
    <property type="match status" value="1"/>
</dbReference>
<keyword evidence="14" id="KW-1185">Reference proteome</keyword>
<dbReference type="FunFam" id="2.30.22.10:FF:000001">
    <property type="entry name" value="Protein GrpE"/>
    <property type="match status" value="1"/>
</dbReference>
<dbReference type="SUPFAM" id="SSF51064">
    <property type="entry name" value="Head domain of nucleotide exchange factor GrpE"/>
    <property type="match status" value="1"/>
</dbReference>
<dbReference type="CDD" id="cd00446">
    <property type="entry name" value="GrpE"/>
    <property type="match status" value="1"/>
</dbReference>
<dbReference type="GO" id="GO:0042803">
    <property type="term" value="F:protein homodimerization activity"/>
    <property type="evidence" value="ECO:0007669"/>
    <property type="project" value="InterPro"/>
</dbReference>
<dbReference type="InterPro" id="IPR009012">
    <property type="entry name" value="GrpE_head"/>
</dbReference>
<dbReference type="HAMAP" id="MF_01151">
    <property type="entry name" value="GrpE"/>
    <property type="match status" value="1"/>
</dbReference>
<reference evidence="13 14" key="1">
    <citation type="submission" date="2018-09" db="EMBL/GenBank/DDBJ databases">
        <title>Genome sequencing of strain BHWM-4.</title>
        <authorList>
            <person name="Heo J."/>
            <person name="Kim S.-J."/>
            <person name="Kwon S.-W."/>
        </authorList>
    </citation>
    <scope>NUCLEOTIDE SEQUENCE [LARGE SCALE GENOMIC DNA]</scope>
    <source>
        <strain evidence="13 14">BHWM-4</strain>
    </source>
</reference>
<evidence type="ECO:0000313" key="13">
    <source>
        <dbReference type="EMBL" id="AYF92507.1"/>
    </source>
</evidence>
<proteinExistence type="inferred from homology"/>
<dbReference type="OrthoDB" id="9812586at2"/>
<evidence type="ECO:0000256" key="10">
    <source>
        <dbReference type="HAMAP-Rule" id="MF_01151"/>
    </source>
</evidence>
<dbReference type="PANTHER" id="PTHR21237">
    <property type="entry name" value="GRPE PROTEIN"/>
    <property type="match status" value="1"/>
</dbReference>
<evidence type="ECO:0000313" key="14">
    <source>
        <dbReference type="Proteomes" id="UP000272003"/>
    </source>
</evidence>
<keyword evidence="6 10" id="KW-0143">Chaperone</keyword>
<dbReference type="GO" id="GO:0000774">
    <property type="term" value="F:adenyl-nucleotide exchange factor activity"/>
    <property type="evidence" value="ECO:0007669"/>
    <property type="project" value="InterPro"/>
</dbReference>
<evidence type="ECO:0000256" key="11">
    <source>
        <dbReference type="RuleBase" id="RU004478"/>
    </source>
</evidence>
<comment type="function">
    <text evidence="7 10">Participates actively in the response to hyperosmotic and heat shock by preventing the aggregation of stress-denatured proteins, in association with DnaK and GrpE. It is the nucleotide exchange factor for DnaK and may function as a thermosensor. Unfolded proteins bind initially to DnaJ; upon interaction with the DnaJ-bound protein, DnaK hydrolyzes its bound ATP, resulting in the formation of a stable complex. GrpE releases ADP from DnaK; ATP binding to DnaK triggers the release of the substrate protein, thus completing the reaction cycle. Several rounds of ATP-dependent interactions between DnaJ, DnaK and GrpE are required for fully efficient folding.</text>
</comment>
<dbReference type="NCBIfam" id="NF010738">
    <property type="entry name" value="PRK14140.1"/>
    <property type="match status" value="1"/>
</dbReference>
<keyword evidence="5 10" id="KW-0346">Stress response</keyword>
<dbReference type="Gene3D" id="3.90.20.20">
    <property type="match status" value="1"/>
</dbReference>
<evidence type="ECO:0000256" key="9">
    <source>
        <dbReference type="ARBA" id="ARBA00076414"/>
    </source>
</evidence>
<sequence>MANKKDDEKDLKKSVNESDAAKEKGADKKADKKAKKGTKKDALKDKVDELQQKVDEVSDKYLRAEAEMQNMQNRFKRERADIYKYDGQKLATSILPAIDNLQRALDVEVTDKGGSQLKQGVELVLNHFQKALSENGIEEIDALNKEFDPTLCQAVKTVPADDDHKADTVVEILQKGYKLSDRVIRPCMVVVAQ</sequence>
<evidence type="ECO:0000256" key="8">
    <source>
        <dbReference type="ARBA" id="ARBA00072274"/>
    </source>
</evidence>
<evidence type="ECO:0000256" key="12">
    <source>
        <dbReference type="SAM" id="MobiDB-lite"/>
    </source>
</evidence>
<evidence type="ECO:0000256" key="7">
    <source>
        <dbReference type="ARBA" id="ARBA00053401"/>
    </source>
</evidence>
<organism evidence="13 14">
    <name type="scientific">Apilactobacillus bombintestini</name>
    <dbReference type="NCBI Taxonomy" id="2419772"/>
    <lineage>
        <taxon>Bacteria</taxon>
        <taxon>Bacillati</taxon>
        <taxon>Bacillota</taxon>
        <taxon>Bacilli</taxon>
        <taxon>Lactobacillales</taxon>
        <taxon>Lactobacillaceae</taxon>
        <taxon>Apilactobacillus</taxon>
    </lineage>
</organism>
<evidence type="ECO:0000256" key="5">
    <source>
        <dbReference type="ARBA" id="ARBA00023016"/>
    </source>
</evidence>
<name>A0A387ARG0_9LACO</name>
<dbReference type="InterPro" id="IPR013805">
    <property type="entry name" value="GrpE_CC"/>
</dbReference>
<comment type="similarity">
    <text evidence="2 10 11">Belongs to the GrpE family.</text>
</comment>
<dbReference type="PRINTS" id="PR00773">
    <property type="entry name" value="GRPEPROTEIN"/>
</dbReference>